<evidence type="ECO:0000313" key="1">
    <source>
        <dbReference type="EMBL" id="ART30606.1"/>
    </source>
</evidence>
<geneLocation type="mitochondrion" evidence="1"/>
<organism evidence="1">
    <name type="scientific">Utricularia reniformis</name>
    <dbReference type="NCBI Taxonomy" id="192314"/>
    <lineage>
        <taxon>Eukaryota</taxon>
        <taxon>Viridiplantae</taxon>
        <taxon>Streptophyta</taxon>
        <taxon>Embryophyta</taxon>
        <taxon>Tracheophyta</taxon>
        <taxon>Spermatophyta</taxon>
        <taxon>Magnoliopsida</taxon>
        <taxon>eudicotyledons</taxon>
        <taxon>Gunneridae</taxon>
        <taxon>Pentapetalae</taxon>
        <taxon>asterids</taxon>
        <taxon>lamiids</taxon>
        <taxon>Lamiales</taxon>
        <taxon>Lentibulariaceae</taxon>
        <taxon>Utricularia</taxon>
    </lineage>
</organism>
<dbReference type="EMBL" id="KY774314">
    <property type="protein sequence ID" value="ART30606.1"/>
    <property type="molecule type" value="Genomic_DNA"/>
</dbReference>
<dbReference type="AlphaFoldDB" id="A0A1Y0AZJ7"/>
<accession>A0A1Y0AZJ7</accession>
<keyword evidence="1" id="KW-0496">Mitochondrion</keyword>
<sequence length="32" mass="3369">MVMVVLLGASLASPLSYECELEVLLLRASSSS</sequence>
<reference evidence="1" key="1">
    <citation type="submission" date="2017-03" db="EMBL/GenBank/DDBJ databases">
        <title>The mitochondrial genome of the carnivorous plant Utricularia reniformis (Lentibulariaceae): structure, comparative analysis and evolutionary landmarks.</title>
        <authorList>
            <person name="Silva S.R."/>
            <person name="Alvarenga D.O."/>
            <person name="Michael T.P."/>
            <person name="Miranda V.F.O."/>
            <person name="Varani A.M."/>
        </authorList>
    </citation>
    <scope>NUCLEOTIDE SEQUENCE</scope>
</reference>
<name>A0A1Y0AZJ7_9LAMI</name>
<protein>
    <submittedName>
        <fullName evidence="1">Uncharacterized protein</fullName>
    </submittedName>
</protein>
<gene>
    <name evidence="1" type="ORF">AEK19_MT0334</name>
</gene>
<proteinExistence type="predicted"/>